<dbReference type="PANTHER" id="PTHR46060:SF1">
    <property type="entry name" value="MARINER MOS1 TRANSPOSASE-LIKE PROTEIN"/>
    <property type="match status" value="1"/>
</dbReference>
<name>A0A4C1U092_EUMVA</name>
<dbReference type="InterPro" id="IPR036397">
    <property type="entry name" value="RNaseH_sf"/>
</dbReference>
<gene>
    <name evidence="1" type="ORF">EVAR_75622_1</name>
</gene>
<evidence type="ECO:0000313" key="2">
    <source>
        <dbReference type="Proteomes" id="UP000299102"/>
    </source>
</evidence>
<dbReference type="PANTHER" id="PTHR46060">
    <property type="entry name" value="MARINER MOS1 TRANSPOSASE-LIKE PROTEIN"/>
    <property type="match status" value="1"/>
</dbReference>
<dbReference type="OrthoDB" id="616263at2759"/>
<protein>
    <submittedName>
        <fullName evidence="1">Mariner Mos1 transposase</fullName>
    </submittedName>
</protein>
<dbReference type="EMBL" id="BGZK01000110">
    <property type="protein sequence ID" value="GBP19650.1"/>
    <property type="molecule type" value="Genomic_DNA"/>
</dbReference>
<comment type="caution">
    <text evidence="1">The sequence shown here is derived from an EMBL/GenBank/DDBJ whole genome shotgun (WGS) entry which is preliminary data.</text>
</comment>
<sequence>MLQWEALPHPPYSPDIASSDFHLFPSIAHGLADQRFNFYEEAKKWIDSWIASRHVVFPTRNSYTARKLLMYSPDFGAARLDPCELRTVVPYTYTLSERLAELHGIAGGGRAAGTAAGRGSRARVRLRLTDHLFMCVIKTAGRPANAGRCCDVGDLYLTNHHAYLQALLCIANDGGGS</sequence>
<keyword evidence="2" id="KW-1185">Reference proteome</keyword>
<dbReference type="GO" id="GO:0003676">
    <property type="term" value="F:nucleic acid binding"/>
    <property type="evidence" value="ECO:0007669"/>
    <property type="project" value="InterPro"/>
</dbReference>
<dbReference type="Gene3D" id="3.30.420.10">
    <property type="entry name" value="Ribonuclease H-like superfamily/Ribonuclease H"/>
    <property type="match status" value="1"/>
</dbReference>
<dbReference type="InterPro" id="IPR052709">
    <property type="entry name" value="Transposase-MT_Hybrid"/>
</dbReference>
<reference evidence="1 2" key="1">
    <citation type="journal article" date="2019" name="Commun. Biol.">
        <title>The bagworm genome reveals a unique fibroin gene that provides high tensile strength.</title>
        <authorList>
            <person name="Kono N."/>
            <person name="Nakamura H."/>
            <person name="Ohtoshi R."/>
            <person name="Tomita M."/>
            <person name="Numata K."/>
            <person name="Arakawa K."/>
        </authorList>
    </citation>
    <scope>NUCLEOTIDE SEQUENCE [LARGE SCALE GENOMIC DNA]</scope>
</reference>
<accession>A0A4C1U092</accession>
<proteinExistence type="predicted"/>
<organism evidence="1 2">
    <name type="scientific">Eumeta variegata</name>
    <name type="common">Bagworm moth</name>
    <name type="synonym">Eumeta japonica</name>
    <dbReference type="NCBI Taxonomy" id="151549"/>
    <lineage>
        <taxon>Eukaryota</taxon>
        <taxon>Metazoa</taxon>
        <taxon>Ecdysozoa</taxon>
        <taxon>Arthropoda</taxon>
        <taxon>Hexapoda</taxon>
        <taxon>Insecta</taxon>
        <taxon>Pterygota</taxon>
        <taxon>Neoptera</taxon>
        <taxon>Endopterygota</taxon>
        <taxon>Lepidoptera</taxon>
        <taxon>Glossata</taxon>
        <taxon>Ditrysia</taxon>
        <taxon>Tineoidea</taxon>
        <taxon>Psychidae</taxon>
        <taxon>Oiketicinae</taxon>
        <taxon>Eumeta</taxon>
    </lineage>
</organism>
<dbReference type="Proteomes" id="UP000299102">
    <property type="component" value="Unassembled WGS sequence"/>
</dbReference>
<dbReference type="AlphaFoldDB" id="A0A4C1U092"/>
<evidence type="ECO:0000313" key="1">
    <source>
        <dbReference type="EMBL" id="GBP19650.1"/>
    </source>
</evidence>